<dbReference type="EMBL" id="KB294357">
    <property type="protein sequence ID" value="ELU14687.1"/>
    <property type="molecule type" value="Genomic_DNA"/>
</dbReference>
<evidence type="ECO:0000259" key="12">
    <source>
        <dbReference type="SMART" id="SM00839"/>
    </source>
</evidence>
<evidence type="ECO:0000256" key="5">
    <source>
        <dbReference type="ARBA" id="ARBA00047867"/>
    </source>
</evidence>
<dbReference type="STRING" id="283909.R7V881"/>
<dbReference type="InterPro" id="IPR006096">
    <property type="entry name" value="Glu/Leu/Phe/Val/Trp_DH_C"/>
</dbReference>
<comment type="catalytic activity">
    <reaction evidence="6">
        <text>L-glutamate + NADP(+) + H2O = 2-oxoglutarate + NH4(+) + NADPH + H(+)</text>
        <dbReference type="Rhea" id="RHEA:11612"/>
        <dbReference type="ChEBI" id="CHEBI:15377"/>
        <dbReference type="ChEBI" id="CHEBI:15378"/>
        <dbReference type="ChEBI" id="CHEBI:16810"/>
        <dbReference type="ChEBI" id="CHEBI:28938"/>
        <dbReference type="ChEBI" id="CHEBI:29985"/>
        <dbReference type="ChEBI" id="CHEBI:57783"/>
        <dbReference type="ChEBI" id="CHEBI:58349"/>
        <dbReference type="EC" id="1.4.1.3"/>
    </reaction>
</comment>
<keyword evidence="9" id="KW-0520">NAD</keyword>
<dbReference type="Pfam" id="PF00208">
    <property type="entry name" value="ELFV_dehydrog"/>
    <property type="match status" value="1"/>
</dbReference>
<dbReference type="SUPFAM" id="SSF51735">
    <property type="entry name" value="NAD(P)-binding Rossmann-fold domains"/>
    <property type="match status" value="1"/>
</dbReference>
<comment type="subcellular location">
    <subcellularLocation>
        <location evidence="1">Mitochondrion</location>
    </subcellularLocation>
</comment>
<dbReference type="AlphaFoldDB" id="R7V881"/>
<evidence type="ECO:0000256" key="9">
    <source>
        <dbReference type="PIRSR" id="PIRSR000185-2"/>
    </source>
</evidence>
<dbReference type="InterPro" id="IPR033524">
    <property type="entry name" value="Glu/Leu/Phe/Val_DH_AS"/>
</dbReference>
<reference evidence="15" key="1">
    <citation type="submission" date="2012-12" db="EMBL/GenBank/DDBJ databases">
        <authorList>
            <person name="Hellsten U."/>
            <person name="Grimwood J."/>
            <person name="Chapman J.A."/>
            <person name="Shapiro H."/>
            <person name="Aerts A."/>
            <person name="Otillar R.P."/>
            <person name="Terry A.Y."/>
            <person name="Boore J.L."/>
            <person name="Simakov O."/>
            <person name="Marletaz F."/>
            <person name="Cho S.-J."/>
            <person name="Edsinger-Gonzales E."/>
            <person name="Havlak P."/>
            <person name="Kuo D.-H."/>
            <person name="Larsson T."/>
            <person name="Lv J."/>
            <person name="Arendt D."/>
            <person name="Savage R."/>
            <person name="Osoegawa K."/>
            <person name="de Jong P."/>
            <person name="Lindberg D.R."/>
            <person name="Seaver E.C."/>
            <person name="Weisblat D.A."/>
            <person name="Putnam N.H."/>
            <person name="Grigoriev I.V."/>
            <person name="Rokhsar D.S."/>
        </authorList>
    </citation>
    <scope>NUCLEOTIDE SEQUENCE</scope>
    <source>
        <strain evidence="15">I ESC-2004</strain>
    </source>
</reference>
<organism evidence="13">
    <name type="scientific">Capitella teleta</name>
    <name type="common">Polychaete worm</name>
    <dbReference type="NCBI Taxonomy" id="283909"/>
    <lineage>
        <taxon>Eukaryota</taxon>
        <taxon>Metazoa</taxon>
        <taxon>Spiralia</taxon>
        <taxon>Lophotrochozoa</taxon>
        <taxon>Annelida</taxon>
        <taxon>Polychaeta</taxon>
        <taxon>Sedentaria</taxon>
        <taxon>Scolecida</taxon>
        <taxon>Capitellidae</taxon>
        <taxon>Capitella</taxon>
    </lineage>
</organism>
<evidence type="ECO:0000256" key="3">
    <source>
        <dbReference type="ARBA" id="ARBA00023002"/>
    </source>
</evidence>
<dbReference type="CDD" id="cd01076">
    <property type="entry name" value="NAD_bind_1_Glu_DH"/>
    <property type="match status" value="1"/>
</dbReference>
<dbReference type="PIRSF" id="PIRSF000185">
    <property type="entry name" value="Glu_DH"/>
    <property type="match status" value="1"/>
</dbReference>
<keyword evidence="3 7" id="KW-0560">Oxidoreductase</keyword>
<keyword evidence="9" id="KW-0547">Nucleotide-binding</keyword>
<dbReference type="GO" id="GO:0004352">
    <property type="term" value="F:glutamate dehydrogenase (NAD+) activity"/>
    <property type="evidence" value="ECO:0007669"/>
    <property type="project" value="TreeGrafter"/>
</dbReference>
<evidence type="ECO:0000313" key="15">
    <source>
        <dbReference type="Proteomes" id="UP000014760"/>
    </source>
</evidence>
<keyword evidence="4" id="KW-0496">Mitochondrion</keyword>
<dbReference type="GO" id="GO:0000166">
    <property type="term" value="F:nucleotide binding"/>
    <property type="evidence" value="ECO:0007669"/>
    <property type="project" value="UniProtKB-KW"/>
</dbReference>
<name>R7V881_CAPTE</name>
<evidence type="ECO:0000256" key="1">
    <source>
        <dbReference type="ARBA" id="ARBA00004173"/>
    </source>
</evidence>
<dbReference type="InterPro" id="IPR014362">
    <property type="entry name" value="Glu_DH"/>
</dbReference>
<dbReference type="FunCoup" id="R7V881">
    <property type="interactions" value="1202"/>
</dbReference>
<evidence type="ECO:0000256" key="6">
    <source>
        <dbReference type="ARBA" id="ARBA00048577"/>
    </source>
</evidence>
<feature type="binding site" evidence="9">
    <location>
        <position position="287"/>
    </location>
    <ligand>
        <name>NAD(+)</name>
        <dbReference type="ChEBI" id="CHEBI:57540"/>
    </ligand>
</feature>
<dbReference type="Gene3D" id="1.10.287.140">
    <property type="match status" value="1"/>
</dbReference>
<dbReference type="FunFam" id="3.40.50.10860:FF:000007">
    <property type="entry name" value="Glutamate dehydrogenase 1, mitochondrial"/>
    <property type="match status" value="1"/>
</dbReference>
<evidence type="ECO:0000256" key="11">
    <source>
        <dbReference type="RuleBase" id="RU004417"/>
    </source>
</evidence>
<dbReference type="Gene3D" id="3.40.50.10860">
    <property type="entry name" value="Leucine Dehydrogenase, chain A, domain 1"/>
    <property type="match status" value="1"/>
</dbReference>
<reference evidence="13 15" key="2">
    <citation type="journal article" date="2013" name="Nature">
        <title>Insights into bilaterian evolution from three spiralian genomes.</title>
        <authorList>
            <person name="Simakov O."/>
            <person name="Marletaz F."/>
            <person name="Cho S.J."/>
            <person name="Edsinger-Gonzales E."/>
            <person name="Havlak P."/>
            <person name="Hellsten U."/>
            <person name="Kuo D.H."/>
            <person name="Larsson T."/>
            <person name="Lv J."/>
            <person name="Arendt D."/>
            <person name="Savage R."/>
            <person name="Osoegawa K."/>
            <person name="de Jong P."/>
            <person name="Grimwood J."/>
            <person name="Chapman J.A."/>
            <person name="Shapiro H."/>
            <person name="Aerts A."/>
            <person name="Otillar R.P."/>
            <person name="Terry A.Y."/>
            <person name="Boore J.L."/>
            <person name="Grigoriev I.V."/>
            <person name="Lindberg D.R."/>
            <person name="Seaver E.C."/>
            <person name="Weisblat D.A."/>
            <person name="Putnam N.H."/>
            <person name="Rokhsar D.S."/>
        </authorList>
    </citation>
    <scope>NUCLEOTIDE SEQUENCE</scope>
    <source>
        <strain evidence="13 15">I ESC-2004</strain>
    </source>
</reference>
<evidence type="ECO:0000313" key="14">
    <source>
        <dbReference type="EnsemblMetazoa" id="CapteP158397"/>
    </source>
</evidence>
<evidence type="ECO:0000256" key="8">
    <source>
        <dbReference type="PIRSR" id="PIRSR000185-1"/>
    </source>
</evidence>
<gene>
    <name evidence="13" type="ORF">CAPTEDRAFT_158397</name>
</gene>
<feature type="binding site" evidence="9">
    <location>
        <position position="248"/>
    </location>
    <ligand>
        <name>NAD(+)</name>
        <dbReference type="ChEBI" id="CHEBI:57540"/>
    </ligand>
</feature>
<dbReference type="OrthoDB" id="6718861at2759"/>
<dbReference type="FunFam" id="3.40.50.720:FF:000100">
    <property type="entry name" value="Glutamate dehydrogenase 1, mitochondrial"/>
    <property type="match status" value="1"/>
</dbReference>
<feature type="domain" description="Glutamate/phenylalanine/leucine/valine/L-tryptophan dehydrogenase C-terminal" evidence="12">
    <location>
        <begin position="241"/>
        <end position="531"/>
    </location>
</feature>
<evidence type="ECO:0000256" key="2">
    <source>
        <dbReference type="ARBA" id="ARBA00006382"/>
    </source>
</evidence>
<comment type="catalytic activity">
    <reaction evidence="5">
        <text>L-glutamate + NAD(+) + H2O = 2-oxoglutarate + NH4(+) + NADH + H(+)</text>
        <dbReference type="Rhea" id="RHEA:15133"/>
        <dbReference type="ChEBI" id="CHEBI:15377"/>
        <dbReference type="ChEBI" id="CHEBI:15378"/>
        <dbReference type="ChEBI" id="CHEBI:16810"/>
        <dbReference type="ChEBI" id="CHEBI:28938"/>
        <dbReference type="ChEBI" id="CHEBI:29985"/>
        <dbReference type="ChEBI" id="CHEBI:57540"/>
        <dbReference type="ChEBI" id="CHEBI:57945"/>
        <dbReference type="EC" id="1.4.1.3"/>
    </reaction>
</comment>
<dbReference type="EnsemblMetazoa" id="CapteT158397">
    <property type="protein sequence ID" value="CapteP158397"/>
    <property type="gene ID" value="CapteG158397"/>
</dbReference>
<dbReference type="Gene3D" id="3.40.50.720">
    <property type="entry name" value="NAD(P)-binding Rossmann-like Domain"/>
    <property type="match status" value="1"/>
</dbReference>
<keyword evidence="15" id="KW-1185">Reference proteome</keyword>
<dbReference type="InterPro" id="IPR036291">
    <property type="entry name" value="NAD(P)-bd_dom_sf"/>
</dbReference>
<dbReference type="Pfam" id="PF02812">
    <property type="entry name" value="ELFV_dehydrog_N"/>
    <property type="match status" value="1"/>
</dbReference>
<dbReference type="Proteomes" id="UP000014760">
    <property type="component" value="Unassembled WGS sequence"/>
</dbReference>
<dbReference type="SMART" id="SM00839">
    <property type="entry name" value="ELFV_dehydrog"/>
    <property type="match status" value="1"/>
</dbReference>
<evidence type="ECO:0000313" key="13">
    <source>
        <dbReference type="EMBL" id="ELU14687.1"/>
    </source>
</evidence>
<dbReference type="OMA" id="WMTYKTA"/>
<dbReference type="HOGENOM" id="CLU_025763_1_0_1"/>
<feature type="active site" description="Proton donor" evidence="8">
    <location>
        <position position="159"/>
    </location>
</feature>
<dbReference type="PANTHER" id="PTHR11606:SF13">
    <property type="entry name" value="GLUTAMATE DEHYDROGENASE 1, MITOCHONDRIAL"/>
    <property type="match status" value="1"/>
</dbReference>
<dbReference type="InterPro" id="IPR033922">
    <property type="entry name" value="NAD_bind_Glu_DH"/>
</dbReference>
<reference evidence="14" key="3">
    <citation type="submission" date="2015-06" db="UniProtKB">
        <authorList>
            <consortium name="EnsemblMetazoa"/>
        </authorList>
    </citation>
    <scope>IDENTIFICATION</scope>
</reference>
<dbReference type="GO" id="GO:0005739">
    <property type="term" value="C:mitochondrion"/>
    <property type="evidence" value="ECO:0007669"/>
    <property type="project" value="UniProtKB-SubCell"/>
</dbReference>
<dbReference type="GO" id="GO:0006538">
    <property type="term" value="P:L-glutamate catabolic process"/>
    <property type="evidence" value="ECO:0007669"/>
    <property type="project" value="TreeGrafter"/>
</dbReference>
<proteinExistence type="inferred from homology"/>
<feature type="binding site" evidence="9">
    <location>
        <position position="415"/>
    </location>
    <ligand>
        <name>substrate</name>
    </ligand>
</feature>
<feature type="binding site" evidence="9">
    <location>
        <position position="147"/>
    </location>
    <ligand>
        <name>substrate</name>
    </ligand>
</feature>
<evidence type="ECO:0000256" key="7">
    <source>
        <dbReference type="PIRNR" id="PIRNR000185"/>
    </source>
</evidence>
<feature type="binding site" evidence="9">
    <location>
        <position position="123"/>
    </location>
    <ligand>
        <name>substrate</name>
    </ligand>
</feature>
<accession>R7V881</accession>
<protein>
    <recommendedName>
        <fullName evidence="7">Glutamate dehydrogenase</fullName>
    </recommendedName>
</protein>
<dbReference type="InterPro" id="IPR006097">
    <property type="entry name" value="Glu/Leu/Phe/Val/Trp_DH_dimer"/>
</dbReference>
<dbReference type="SUPFAM" id="SSF53223">
    <property type="entry name" value="Aminoacid dehydrogenase-like, N-terminal domain"/>
    <property type="match status" value="1"/>
</dbReference>
<comment type="similarity">
    <text evidence="2 7 11">Belongs to the Glu/Leu/Phe/Val dehydrogenases family.</text>
</comment>
<dbReference type="EMBL" id="AMQN01004772">
    <property type="status" value="NOT_ANNOTATED_CDS"/>
    <property type="molecule type" value="Genomic_DNA"/>
</dbReference>
<sequence length="535" mass="59219">MLRVLASRLAAARPSSLASLSTRNLSTAPATQETQDDPNFFQMVEMFFDRAANLVEPSLIKNFPQDSRMSDAEKALRVQGILRMIKPCNNVIAMTFPIKRDNGEFEIIQAWRAQHSSHRTPCKGGIRYSEDVNVDEVKALASLMTYKCSCVDVPFGGAKAGVKIDPRKYSDNELEKITRRLTIELAKKGFIGPGIDVPAPDMGTGERQMAWIADTYAQTLGHGNMDHHACVTGKPITQGGIHGRVSATGRGVFHGIEQFINEALYMGRIGLTPGFENKTFIIQGFGNVGLHTMRYLHRAHAKCIGIMERDGSIYNPNGINPRELEDYVIDNGTIVGFSGAEPYRGDSLLEEKCDILIPCAVEKVINSDNAHKIQARIIAEGANGPTTIKADKILQERDILVIPDLYVNGGGVTVSYFEWLKNLNHVSFGRLTFKYERDSNYHLLESVQASLEKKFGRHGGAIPIIPSAQFEERIAGASEKDIVHSGLAYTMERSARQIMNATERYDLGLDLRTAAYITSIEKIFRVYNEAGLSFA</sequence>
<feature type="site" description="Important for catalysis" evidence="10">
    <location>
        <position position="201"/>
    </location>
</feature>
<evidence type="ECO:0000256" key="4">
    <source>
        <dbReference type="ARBA" id="ARBA00023128"/>
    </source>
</evidence>
<dbReference type="PRINTS" id="PR00082">
    <property type="entry name" value="GLFDHDRGNASE"/>
</dbReference>
<dbReference type="PANTHER" id="PTHR11606">
    <property type="entry name" value="GLUTAMATE DEHYDROGENASE"/>
    <property type="match status" value="1"/>
</dbReference>
<dbReference type="PROSITE" id="PS00074">
    <property type="entry name" value="GLFV_DEHYDROGENASE"/>
    <property type="match status" value="1"/>
</dbReference>
<dbReference type="InterPro" id="IPR046346">
    <property type="entry name" value="Aminoacid_DH-like_N_sf"/>
</dbReference>
<dbReference type="InterPro" id="IPR006095">
    <property type="entry name" value="Glu/Leu/Phe/Val/Trp_DH"/>
</dbReference>
<evidence type="ECO:0000256" key="10">
    <source>
        <dbReference type="PIRSR" id="PIRSR000185-3"/>
    </source>
</evidence>